<dbReference type="InterPro" id="IPR001611">
    <property type="entry name" value="Leu-rich_rpt"/>
</dbReference>
<organism evidence="4">
    <name type="scientific">Darwinula stevensoni</name>
    <dbReference type="NCBI Taxonomy" id="69355"/>
    <lineage>
        <taxon>Eukaryota</taxon>
        <taxon>Metazoa</taxon>
        <taxon>Ecdysozoa</taxon>
        <taxon>Arthropoda</taxon>
        <taxon>Crustacea</taxon>
        <taxon>Oligostraca</taxon>
        <taxon>Ostracoda</taxon>
        <taxon>Podocopa</taxon>
        <taxon>Podocopida</taxon>
        <taxon>Darwinulocopina</taxon>
        <taxon>Darwinuloidea</taxon>
        <taxon>Darwinulidae</taxon>
        <taxon>Darwinula</taxon>
    </lineage>
</organism>
<dbReference type="InterPro" id="IPR036705">
    <property type="entry name" value="Ribosyl_crysJ1_sf"/>
</dbReference>
<dbReference type="AlphaFoldDB" id="A0A7R9FQD5"/>
<dbReference type="PROSITE" id="PS51450">
    <property type="entry name" value="LRR"/>
    <property type="match status" value="3"/>
</dbReference>
<dbReference type="PANTHER" id="PTHR16222">
    <property type="entry name" value="ADP-RIBOSYLGLYCOHYDROLASE"/>
    <property type="match status" value="1"/>
</dbReference>
<dbReference type="InterPro" id="IPR003591">
    <property type="entry name" value="Leu-rich_rpt_typical-subtyp"/>
</dbReference>
<reference evidence="4" key="1">
    <citation type="submission" date="2020-11" db="EMBL/GenBank/DDBJ databases">
        <authorList>
            <person name="Tran Van P."/>
        </authorList>
    </citation>
    <scope>NUCLEOTIDE SEQUENCE</scope>
</reference>
<evidence type="ECO:0000256" key="3">
    <source>
        <dbReference type="SAM" id="MobiDB-lite"/>
    </source>
</evidence>
<dbReference type="InterPro" id="IPR005502">
    <property type="entry name" value="Ribosyl_crysJ1"/>
</dbReference>
<dbReference type="Pfam" id="PF13855">
    <property type="entry name" value="LRR_8"/>
    <property type="match status" value="1"/>
</dbReference>
<evidence type="ECO:0000313" key="5">
    <source>
        <dbReference type="Proteomes" id="UP000677054"/>
    </source>
</evidence>
<name>A0A7R9FQD5_9CRUS</name>
<dbReference type="SMART" id="SM00369">
    <property type="entry name" value="LRR_TYP"/>
    <property type="match status" value="4"/>
</dbReference>
<dbReference type="InterPro" id="IPR032675">
    <property type="entry name" value="LRR_dom_sf"/>
</dbReference>
<protein>
    <recommendedName>
        <fullName evidence="6">ADP-ribosylglycohydrolase</fullName>
    </recommendedName>
</protein>
<dbReference type="InterPro" id="IPR050792">
    <property type="entry name" value="ADP-ribosylglycohydrolase"/>
</dbReference>
<keyword evidence="1" id="KW-0433">Leucine-rich repeat</keyword>
<gene>
    <name evidence="4" type="ORF">DSTB1V02_LOCUS10972</name>
</gene>
<dbReference type="EMBL" id="CAJPEV010003361">
    <property type="protein sequence ID" value="CAG0899586.1"/>
    <property type="molecule type" value="Genomic_DNA"/>
</dbReference>
<sequence>MGLRARRPTIPEGIGMGIATSSASPEVSDPDDLGNVKLDLSQSLPHDAFAKTGEIPASLPHHIPHCTSLDLSHNHIYSLPDSICLLLHLVDLNLSHNDLSELPETMGYLRKLERLDMSYNSLTGIPPLLGTLPRLEKLNMGHNKIRMVPSTFSENNSLSIFILSENPTKFPPREVSNAGSASVLAYLRSQATPKKPTPMLMKRKTFLRQASDISRADALDSSPPSPLNRIRNPLLIPQGASSYTPKELSDKIAGLLYGAALGDALGIGTQFLSPDEIQFYYEAEVYDFQHIIRDSTRSYWKRGDWTDNFDITVLRDEAFPTDPHGVAVKVRPRFEEFTDPFCLPRAIICGIGNFHDLEEVENNAIRICKTTHSDKAAVAASVLLATLVASMLQGKSGTESLSLLSSSASPYLHEHVNGEAKESGRDPLSVLCSACTAALEEKEAKDFKETLFHVIERGGYASVSGAIAGSLLGLRLGYQGLPEDWLDGILPPNRLYLDTKINSLLDMMGLP</sequence>
<keyword evidence="2" id="KW-0677">Repeat</keyword>
<evidence type="ECO:0000256" key="1">
    <source>
        <dbReference type="ARBA" id="ARBA00022614"/>
    </source>
</evidence>
<dbReference type="Gene3D" id="3.80.10.10">
    <property type="entry name" value="Ribonuclease Inhibitor"/>
    <property type="match status" value="1"/>
</dbReference>
<dbReference type="Proteomes" id="UP000677054">
    <property type="component" value="Unassembled WGS sequence"/>
</dbReference>
<dbReference type="PANTHER" id="PTHR16222:SF28">
    <property type="entry name" value="ADP-RIBOSYLGLYCOHYDROLASE"/>
    <property type="match status" value="1"/>
</dbReference>
<evidence type="ECO:0000313" key="4">
    <source>
        <dbReference type="EMBL" id="CAD7251205.1"/>
    </source>
</evidence>
<dbReference type="Pfam" id="PF03747">
    <property type="entry name" value="ADP_ribosyl_GH"/>
    <property type="match status" value="2"/>
</dbReference>
<dbReference type="SUPFAM" id="SSF52075">
    <property type="entry name" value="Outer arm dynein light chain 1"/>
    <property type="match status" value="1"/>
</dbReference>
<dbReference type="EMBL" id="LR902878">
    <property type="protein sequence ID" value="CAD7251205.1"/>
    <property type="molecule type" value="Genomic_DNA"/>
</dbReference>
<evidence type="ECO:0000256" key="2">
    <source>
        <dbReference type="ARBA" id="ARBA00022737"/>
    </source>
</evidence>
<dbReference type="Gene3D" id="1.10.4080.10">
    <property type="entry name" value="ADP-ribosylation/Crystallin J1"/>
    <property type="match status" value="2"/>
</dbReference>
<proteinExistence type="predicted"/>
<dbReference type="SMART" id="SM00364">
    <property type="entry name" value="LRR_BAC"/>
    <property type="match status" value="4"/>
</dbReference>
<dbReference type="OrthoDB" id="2021138at2759"/>
<keyword evidence="5" id="KW-1185">Reference proteome</keyword>
<dbReference type="SUPFAM" id="SSF101478">
    <property type="entry name" value="ADP-ribosylglycohydrolase"/>
    <property type="match status" value="1"/>
</dbReference>
<feature type="region of interest" description="Disordered" evidence="3">
    <location>
        <begin position="1"/>
        <end position="33"/>
    </location>
</feature>
<evidence type="ECO:0008006" key="6">
    <source>
        <dbReference type="Google" id="ProtNLM"/>
    </source>
</evidence>
<accession>A0A7R9FQD5</accession>